<accession>A0ABS1YAN5</accession>
<evidence type="ECO:0000256" key="3">
    <source>
        <dbReference type="ARBA" id="ARBA00022691"/>
    </source>
</evidence>
<dbReference type="RefSeq" id="WP_203146890.1">
    <property type="nucleotide sequence ID" value="NZ_JAEVHL010000007.1"/>
</dbReference>
<evidence type="ECO:0000256" key="4">
    <source>
        <dbReference type="ARBA" id="ARBA00022747"/>
    </source>
</evidence>
<dbReference type="GO" id="GO:0008168">
    <property type="term" value="F:methyltransferase activity"/>
    <property type="evidence" value="ECO:0007669"/>
    <property type="project" value="UniProtKB-KW"/>
</dbReference>
<name>A0ABS1YAN5_9ACTN</name>
<keyword evidence="1 5" id="KW-0489">Methyltransferase</keyword>
<comment type="catalytic activity">
    <reaction evidence="7">
        <text>a 2'-deoxycytidine in DNA + S-adenosyl-L-methionine = a 5-methyl-2'-deoxycytidine in DNA + S-adenosyl-L-homocysteine + H(+)</text>
        <dbReference type="Rhea" id="RHEA:13681"/>
        <dbReference type="Rhea" id="RHEA-COMP:11369"/>
        <dbReference type="Rhea" id="RHEA-COMP:11370"/>
        <dbReference type="ChEBI" id="CHEBI:15378"/>
        <dbReference type="ChEBI" id="CHEBI:57856"/>
        <dbReference type="ChEBI" id="CHEBI:59789"/>
        <dbReference type="ChEBI" id="CHEBI:85452"/>
        <dbReference type="ChEBI" id="CHEBI:85454"/>
        <dbReference type="EC" id="2.1.1.37"/>
    </reaction>
</comment>
<dbReference type="InterPro" id="IPR001525">
    <property type="entry name" value="C5_MeTfrase"/>
</dbReference>
<dbReference type="PROSITE" id="PS00094">
    <property type="entry name" value="C5_MTASE_1"/>
    <property type="match status" value="1"/>
</dbReference>
<dbReference type="InterPro" id="IPR029063">
    <property type="entry name" value="SAM-dependent_MTases_sf"/>
</dbReference>
<dbReference type="GO" id="GO:0032259">
    <property type="term" value="P:methylation"/>
    <property type="evidence" value="ECO:0007669"/>
    <property type="project" value="UniProtKB-KW"/>
</dbReference>
<evidence type="ECO:0000256" key="6">
    <source>
        <dbReference type="RuleBase" id="RU000416"/>
    </source>
</evidence>
<dbReference type="Gene3D" id="3.40.50.150">
    <property type="entry name" value="Vaccinia Virus protein VP39"/>
    <property type="match status" value="1"/>
</dbReference>
<dbReference type="Gene3D" id="3.90.120.10">
    <property type="entry name" value="DNA Methylase, subunit A, domain 2"/>
    <property type="match status" value="1"/>
</dbReference>
<proteinExistence type="inferred from homology"/>
<sequence>MATYGVKLQRSDDLRLLPREDSCSLESFPQWCEQRLAAGGRLAVDLFSGAGGLSQGLTDAGWTVAAAVDHDRKALDTHRANFPGLALDVDLGDDVARAGLVRLLRKVNIDLVAGGPPCQPFSRAGRSKIRSLVEAGKRDEEDHRKELWRAFVDVVLKVRPRAVLMENVPDMALGDEMFVVRTIVATLEQAGYRTQVRLVDAWRHGVPQHRQRLILLARRDDGAFTWPEEAEHFTTLREAIHDLPRLQLGTGGRRMEHRSEHLSPFAQRMRRNAENGLVFDHMTRPVRDDDRKVFALMTSKTLYSAIDPSLRRYTADTFDDKYKRLDWDDRSRSITAHIAKDGYWYIHPEEHRTLTVREAARIQTFPDSFRFAGTRSDAFRQIGNAVPPMLGEAAALALMAQEETSDDEHREWGTVRKILAQHATRQRLGDHWYLLPSQGRAPALAALVAMIGGQPGLGATLEPLRDTAPLTRQLLERVLDGRTTSRLRNAVERLAPLLDDPDVAHNPDQLEIKLRLRAAETDLFRLLLGEDRLVPNQTATRVAARVVGSDSHTTNRLTAGRLDLALLVGSGVHAASRMAAVRLLGATVCRTEPSRQLCRTCPLRNNCHFGARFVSSGKPAAPVGPQPSHQL</sequence>
<dbReference type="PRINTS" id="PR00105">
    <property type="entry name" value="C5METTRFRASE"/>
</dbReference>
<dbReference type="EC" id="2.1.1.37" evidence="7"/>
<dbReference type="SUPFAM" id="SSF53335">
    <property type="entry name" value="S-adenosyl-L-methionine-dependent methyltransferases"/>
    <property type="match status" value="1"/>
</dbReference>
<protein>
    <recommendedName>
        <fullName evidence="7">Cytosine-specific methyltransferase</fullName>
        <ecNumber evidence="7">2.1.1.37</ecNumber>
    </recommendedName>
</protein>
<dbReference type="EMBL" id="JAEVHL010000007">
    <property type="protein sequence ID" value="MBM0274464.1"/>
    <property type="molecule type" value="Genomic_DNA"/>
</dbReference>
<evidence type="ECO:0000313" key="9">
    <source>
        <dbReference type="Proteomes" id="UP000622245"/>
    </source>
</evidence>
<evidence type="ECO:0000313" key="8">
    <source>
        <dbReference type="EMBL" id="MBM0274464.1"/>
    </source>
</evidence>
<evidence type="ECO:0000256" key="2">
    <source>
        <dbReference type="ARBA" id="ARBA00022679"/>
    </source>
</evidence>
<keyword evidence="2 5" id="KW-0808">Transferase</keyword>
<gene>
    <name evidence="8" type="ORF">JM949_02775</name>
</gene>
<evidence type="ECO:0000256" key="5">
    <source>
        <dbReference type="PROSITE-ProRule" id="PRU01016"/>
    </source>
</evidence>
<dbReference type="Proteomes" id="UP000622245">
    <property type="component" value="Unassembled WGS sequence"/>
</dbReference>
<dbReference type="Pfam" id="PF00145">
    <property type="entry name" value="DNA_methylase"/>
    <property type="match status" value="1"/>
</dbReference>
<evidence type="ECO:0000256" key="7">
    <source>
        <dbReference type="RuleBase" id="RU000417"/>
    </source>
</evidence>
<dbReference type="PANTHER" id="PTHR10629">
    <property type="entry name" value="CYTOSINE-SPECIFIC METHYLTRANSFERASE"/>
    <property type="match status" value="1"/>
</dbReference>
<dbReference type="PROSITE" id="PS51679">
    <property type="entry name" value="SAM_MT_C5"/>
    <property type="match status" value="1"/>
</dbReference>
<dbReference type="PANTHER" id="PTHR10629:SF52">
    <property type="entry name" value="DNA (CYTOSINE-5)-METHYLTRANSFERASE 1"/>
    <property type="match status" value="1"/>
</dbReference>
<keyword evidence="4" id="KW-0680">Restriction system</keyword>
<reference evidence="8 9" key="1">
    <citation type="submission" date="2021-01" db="EMBL/GenBank/DDBJ databases">
        <title>Draft genome sequence of Micromonospora sp. strain STR1s_6.</title>
        <authorList>
            <person name="Karlyshev A."/>
            <person name="Jawad R."/>
        </authorList>
    </citation>
    <scope>NUCLEOTIDE SEQUENCE [LARGE SCALE GENOMIC DNA]</scope>
    <source>
        <strain evidence="8 9">STR1S-6</strain>
    </source>
</reference>
<dbReference type="NCBIfam" id="TIGR00675">
    <property type="entry name" value="dcm"/>
    <property type="match status" value="1"/>
</dbReference>
<dbReference type="InterPro" id="IPR018117">
    <property type="entry name" value="C5_DNA_meth_AS"/>
</dbReference>
<comment type="caution">
    <text evidence="8">The sequence shown here is derived from an EMBL/GenBank/DDBJ whole genome shotgun (WGS) entry which is preliminary data.</text>
</comment>
<organism evidence="8 9">
    <name type="scientific">Micromonospora tarensis</name>
    <dbReference type="NCBI Taxonomy" id="2806100"/>
    <lineage>
        <taxon>Bacteria</taxon>
        <taxon>Bacillati</taxon>
        <taxon>Actinomycetota</taxon>
        <taxon>Actinomycetes</taxon>
        <taxon>Micromonosporales</taxon>
        <taxon>Micromonosporaceae</taxon>
        <taxon>Micromonospora</taxon>
    </lineage>
</organism>
<dbReference type="InterPro" id="IPR050390">
    <property type="entry name" value="C5-Methyltransferase"/>
</dbReference>
<feature type="active site" evidence="5">
    <location>
        <position position="118"/>
    </location>
</feature>
<comment type="similarity">
    <text evidence="5 6">Belongs to the class I-like SAM-binding methyltransferase superfamily. C5-methyltransferase family.</text>
</comment>
<evidence type="ECO:0000256" key="1">
    <source>
        <dbReference type="ARBA" id="ARBA00022603"/>
    </source>
</evidence>
<keyword evidence="9" id="KW-1185">Reference proteome</keyword>
<keyword evidence="3 5" id="KW-0949">S-adenosyl-L-methionine</keyword>